<evidence type="ECO:0000313" key="5">
    <source>
        <dbReference type="EMBL" id="KAK8016823.1"/>
    </source>
</evidence>
<keyword evidence="1" id="KW-0479">Metal-binding</keyword>
<sequence length="192" mass="21064">MAQSGVDAPNTTGPTVHGLSVSALTQCSHWHSERDIIAIRHKCCGDYYACISCHEALAKHPPQVWPKAEQATTRAVLCGKCRHELTIAEHSCQPEDHEVGQLPNKEAAKTDHAEPATNATHSFRQQPWQKPKLQLRHSLLLDGSIPSQDLGYDTVLDQPVQKHSAAVSGARRWAADSPNGQLGYKFRNLLGP</sequence>
<evidence type="ECO:0000313" key="6">
    <source>
        <dbReference type="Proteomes" id="UP001444661"/>
    </source>
</evidence>
<protein>
    <recommendedName>
        <fullName evidence="4">CHY-type domain-containing protein</fullName>
    </recommendedName>
</protein>
<dbReference type="Pfam" id="PF05495">
    <property type="entry name" value="zf-CHY"/>
    <property type="match status" value="1"/>
</dbReference>
<proteinExistence type="predicted"/>
<dbReference type="SUPFAM" id="SSF161219">
    <property type="entry name" value="CHY zinc finger-like"/>
    <property type="match status" value="1"/>
</dbReference>
<organism evidence="5 6">
    <name type="scientific">Apiospora rasikravindrae</name>
    <dbReference type="NCBI Taxonomy" id="990691"/>
    <lineage>
        <taxon>Eukaryota</taxon>
        <taxon>Fungi</taxon>
        <taxon>Dikarya</taxon>
        <taxon>Ascomycota</taxon>
        <taxon>Pezizomycotina</taxon>
        <taxon>Sordariomycetes</taxon>
        <taxon>Xylariomycetidae</taxon>
        <taxon>Amphisphaeriales</taxon>
        <taxon>Apiosporaceae</taxon>
        <taxon>Apiospora</taxon>
    </lineage>
</organism>
<feature type="domain" description="CHY-type" evidence="4">
    <location>
        <begin position="27"/>
        <end position="85"/>
    </location>
</feature>
<keyword evidence="6" id="KW-1185">Reference proteome</keyword>
<accession>A0ABR1RPH9</accession>
<dbReference type="InterPro" id="IPR037274">
    <property type="entry name" value="Znf_CHY_sf"/>
</dbReference>
<keyword evidence="3" id="KW-0862">Zinc</keyword>
<keyword evidence="2" id="KW-0863">Zinc-finger</keyword>
<comment type="caution">
    <text evidence="5">The sequence shown here is derived from an EMBL/GenBank/DDBJ whole genome shotgun (WGS) entry which is preliminary data.</text>
</comment>
<evidence type="ECO:0000256" key="2">
    <source>
        <dbReference type="ARBA" id="ARBA00022771"/>
    </source>
</evidence>
<evidence type="ECO:0000256" key="1">
    <source>
        <dbReference type="ARBA" id="ARBA00022723"/>
    </source>
</evidence>
<evidence type="ECO:0000259" key="4">
    <source>
        <dbReference type="Pfam" id="PF05495"/>
    </source>
</evidence>
<name>A0ABR1RPH9_9PEZI</name>
<dbReference type="Proteomes" id="UP001444661">
    <property type="component" value="Unassembled WGS sequence"/>
</dbReference>
<gene>
    <name evidence="5" type="ORF">PG993_015012</name>
</gene>
<dbReference type="InterPro" id="IPR008913">
    <property type="entry name" value="Znf_CHY"/>
</dbReference>
<reference evidence="5 6" key="1">
    <citation type="submission" date="2023-01" db="EMBL/GenBank/DDBJ databases">
        <title>Analysis of 21 Apiospora genomes using comparative genomics revels a genus with tremendous synthesis potential of carbohydrate active enzymes and secondary metabolites.</title>
        <authorList>
            <person name="Sorensen T."/>
        </authorList>
    </citation>
    <scope>NUCLEOTIDE SEQUENCE [LARGE SCALE GENOMIC DNA]</scope>
    <source>
        <strain evidence="5 6">CBS 33761</strain>
    </source>
</reference>
<evidence type="ECO:0000256" key="3">
    <source>
        <dbReference type="ARBA" id="ARBA00022833"/>
    </source>
</evidence>
<dbReference type="EMBL" id="JAQQWK010000014">
    <property type="protein sequence ID" value="KAK8016823.1"/>
    <property type="molecule type" value="Genomic_DNA"/>
</dbReference>